<feature type="compositionally biased region" description="Basic and acidic residues" evidence="1">
    <location>
        <begin position="148"/>
        <end position="165"/>
    </location>
</feature>
<dbReference type="EMBL" id="JBBXMP010000112">
    <property type="protein sequence ID" value="KAL0062173.1"/>
    <property type="molecule type" value="Genomic_DNA"/>
</dbReference>
<organism evidence="2 3">
    <name type="scientific">Marasmius tenuissimus</name>
    <dbReference type="NCBI Taxonomy" id="585030"/>
    <lineage>
        <taxon>Eukaryota</taxon>
        <taxon>Fungi</taxon>
        <taxon>Dikarya</taxon>
        <taxon>Basidiomycota</taxon>
        <taxon>Agaricomycotina</taxon>
        <taxon>Agaricomycetes</taxon>
        <taxon>Agaricomycetidae</taxon>
        <taxon>Agaricales</taxon>
        <taxon>Marasmiineae</taxon>
        <taxon>Marasmiaceae</taxon>
        <taxon>Marasmius</taxon>
    </lineage>
</organism>
<gene>
    <name evidence="2" type="ORF">AAF712_010920</name>
</gene>
<evidence type="ECO:0000313" key="3">
    <source>
        <dbReference type="Proteomes" id="UP001437256"/>
    </source>
</evidence>
<feature type="region of interest" description="Disordered" evidence="1">
    <location>
        <begin position="146"/>
        <end position="231"/>
    </location>
</feature>
<name>A0ABR2ZLE3_9AGAR</name>
<evidence type="ECO:0000313" key="2">
    <source>
        <dbReference type="EMBL" id="KAL0062173.1"/>
    </source>
</evidence>
<protein>
    <submittedName>
        <fullName evidence="2">Uncharacterized protein</fullName>
    </submittedName>
</protein>
<proteinExistence type="predicted"/>
<comment type="caution">
    <text evidence="2">The sequence shown here is derived from an EMBL/GenBank/DDBJ whole genome shotgun (WGS) entry which is preliminary data.</text>
</comment>
<feature type="region of interest" description="Disordered" evidence="1">
    <location>
        <begin position="59"/>
        <end position="129"/>
    </location>
</feature>
<dbReference type="Proteomes" id="UP001437256">
    <property type="component" value="Unassembled WGS sequence"/>
</dbReference>
<feature type="compositionally biased region" description="Polar residues" evidence="1">
    <location>
        <begin position="217"/>
        <end position="231"/>
    </location>
</feature>
<reference evidence="2 3" key="1">
    <citation type="submission" date="2024-05" db="EMBL/GenBank/DDBJ databases">
        <title>A draft genome resource for the thread blight pathogen Marasmius tenuissimus strain MS-2.</title>
        <authorList>
            <person name="Yulfo-Soto G.E."/>
            <person name="Baruah I.K."/>
            <person name="Amoako-Attah I."/>
            <person name="Bukari Y."/>
            <person name="Meinhardt L.W."/>
            <person name="Bailey B.A."/>
            <person name="Cohen S.P."/>
        </authorList>
    </citation>
    <scope>NUCLEOTIDE SEQUENCE [LARGE SCALE GENOMIC DNA]</scope>
    <source>
        <strain evidence="2 3">MS-2</strain>
    </source>
</reference>
<evidence type="ECO:0000256" key="1">
    <source>
        <dbReference type="SAM" id="MobiDB-lite"/>
    </source>
</evidence>
<keyword evidence="3" id="KW-1185">Reference proteome</keyword>
<sequence length="231" mass="26518">MSEEQRHPPRRDARQKSRSIMTRIISYLHQGLDRLLSKSTVTPSDTLGALSPKLRRRRSLEVDVEVPPARPNKRHSRPVNSSSIRRSEDYTTSSYSRKRGREEEEYEEYRSHHTSSHSQSQARGVSSHGLKRVRMDAAADAYHVPRSRQGEDQANHQTFQEDHHQDRGRRQKSPSRGIHPNRPVSRPAMVNTGREDKDKGKGRERERVPPGHADGRSTLSMKQLSTSAKPR</sequence>
<accession>A0ABR2ZLE3</accession>
<feature type="compositionally biased region" description="Basic and acidic residues" evidence="1">
    <location>
        <begin position="193"/>
        <end position="215"/>
    </location>
</feature>